<dbReference type="InterPro" id="IPR036979">
    <property type="entry name" value="CM_dom_sf"/>
</dbReference>
<dbReference type="eggNOG" id="COG1605">
    <property type="taxonomic scope" value="Bacteria"/>
</dbReference>
<dbReference type="STRING" id="1094491.BBbe_12770"/>
<dbReference type="EMBL" id="AGWA01000019">
    <property type="protein sequence ID" value="ENN90359.1"/>
    <property type="molecule type" value="Genomic_DNA"/>
</dbReference>
<dbReference type="Proteomes" id="UP000014038">
    <property type="component" value="Chromosome"/>
</dbReference>
<proteinExistence type="predicted"/>
<dbReference type="RefSeq" id="WP_010701778.1">
    <property type="nucleotide sequence ID" value="NZ_CM001844.1"/>
</dbReference>
<dbReference type="SUPFAM" id="SSF48600">
    <property type="entry name" value="Chorismate mutase II"/>
    <property type="match status" value="1"/>
</dbReference>
<keyword evidence="3" id="KW-1185">Reference proteome</keyword>
<reference evidence="2 3" key="1">
    <citation type="journal article" date="2013" name="PLoS Genet.">
        <title>A gene transfer agent and a dynamic repertoire of secretion systems hold the keys to the explosive radiation of the emerging pathogen Bartonella.</title>
        <authorList>
            <person name="Guy L."/>
            <person name="Nystedt B."/>
            <person name="Toft C."/>
            <person name="Zaremba-Niedzwiedzka K."/>
            <person name="Berglund E.C."/>
            <person name="Granberg F."/>
            <person name="Naslund K."/>
            <person name="Eriksson A.S."/>
            <person name="Andersson S.G."/>
        </authorList>
    </citation>
    <scope>NUCLEOTIDE SEQUENCE [LARGE SCALE GENOMIC DNA]</scope>
    <source>
        <strain evidence="2 3">91-4</strain>
    </source>
</reference>
<keyword evidence="1" id="KW-0472">Membrane</keyword>
<evidence type="ECO:0000313" key="3">
    <source>
        <dbReference type="Proteomes" id="UP000014038"/>
    </source>
</evidence>
<accession>N6UCL6</accession>
<dbReference type="PATRIC" id="fig|1094491.5.peg.1415"/>
<protein>
    <submittedName>
        <fullName evidence="2">Chorismate mutase</fullName>
    </submittedName>
</protein>
<dbReference type="HOGENOM" id="CLU_131518_0_1_5"/>
<name>N6UCL6_9HYPH</name>
<dbReference type="Gene3D" id="1.20.59.10">
    <property type="entry name" value="Chorismate mutase"/>
    <property type="match status" value="1"/>
</dbReference>
<evidence type="ECO:0000256" key="1">
    <source>
        <dbReference type="SAM" id="Phobius"/>
    </source>
</evidence>
<dbReference type="InterPro" id="IPR036263">
    <property type="entry name" value="Chorismate_II_sf"/>
</dbReference>
<keyword evidence="1" id="KW-0812">Transmembrane</keyword>
<gene>
    <name evidence="2" type="primary">tyrA</name>
    <name evidence="2" type="ORF">BBbe_12770</name>
</gene>
<comment type="caution">
    <text evidence="2">The sequence shown here is derived from an EMBL/GenBank/DDBJ whole genome shotgun (WGS) entry which is preliminary data.</text>
</comment>
<evidence type="ECO:0000313" key="2">
    <source>
        <dbReference type="EMBL" id="ENN90359.1"/>
    </source>
</evidence>
<dbReference type="GO" id="GO:0046417">
    <property type="term" value="P:chorismate metabolic process"/>
    <property type="evidence" value="ECO:0007669"/>
    <property type="project" value="InterPro"/>
</dbReference>
<organism evidence="2 3">
    <name type="scientific">Bartonella bovis 91-4</name>
    <dbReference type="NCBI Taxonomy" id="1094491"/>
    <lineage>
        <taxon>Bacteria</taxon>
        <taxon>Pseudomonadati</taxon>
        <taxon>Pseudomonadota</taxon>
        <taxon>Alphaproteobacteria</taxon>
        <taxon>Hyphomicrobiales</taxon>
        <taxon>Bartonellaceae</taxon>
        <taxon>Bartonella</taxon>
    </lineage>
</organism>
<dbReference type="AlphaFoldDB" id="N6UCL6"/>
<feature type="transmembrane region" description="Helical" evidence="1">
    <location>
        <begin position="12"/>
        <end position="33"/>
    </location>
</feature>
<sequence>MQKKVPNNLAHLRISIDNFGVALVCILAKYFYYIQAVGGVKARYNLPTVYVTCKKSQAISLQQLGVDNCRDPDFAEKFLNFITKSDSSYNYC</sequence>
<keyword evidence="1" id="KW-1133">Transmembrane helix</keyword>